<evidence type="ECO:0000313" key="3">
    <source>
        <dbReference type="Proteomes" id="UP000299102"/>
    </source>
</evidence>
<sequence length="164" mass="18142">MFYKRQALASRAPLGQGQSRRTPVGCFGHGDGPGSQKRLGESGKFKKCMQVFRLVLKGARNQAAGKLTEFIENAFEPTKPMTVSVSSFRVYNLKTPEKDSHDPHKAIRSKVYEGDLRRAVGLLLLDGLVAEECEALVSTKQTPSAFPIFVYLTNTVLLKLSIIR</sequence>
<evidence type="ECO:0000313" key="2">
    <source>
        <dbReference type="EMBL" id="GBP64299.1"/>
    </source>
</evidence>
<dbReference type="Proteomes" id="UP000299102">
    <property type="component" value="Unassembled WGS sequence"/>
</dbReference>
<accession>A0A4C1XQ41</accession>
<organism evidence="2 3">
    <name type="scientific">Eumeta variegata</name>
    <name type="common">Bagworm moth</name>
    <name type="synonym">Eumeta japonica</name>
    <dbReference type="NCBI Taxonomy" id="151549"/>
    <lineage>
        <taxon>Eukaryota</taxon>
        <taxon>Metazoa</taxon>
        <taxon>Ecdysozoa</taxon>
        <taxon>Arthropoda</taxon>
        <taxon>Hexapoda</taxon>
        <taxon>Insecta</taxon>
        <taxon>Pterygota</taxon>
        <taxon>Neoptera</taxon>
        <taxon>Endopterygota</taxon>
        <taxon>Lepidoptera</taxon>
        <taxon>Glossata</taxon>
        <taxon>Ditrysia</taxon>
        <taxon>Tineoidea</taxon>
        <taxon>Psychidae</taxon>
        <taxon>Oiketicinae</taxon>
        <taxon>Eumeta</taxon>
    </lineage>
</organism>
<reference evidence="2 3" key="1">
    <citation type="journal article" date="2019" name="Commun. Biol.">
        <title>The bagworm genome reveals a unique fibroin gene that provides high tensile strength.</title>
        <authorList>
            <person name="Kono N."/>
            <person name="Nakamura H."/>
            <person name="Ohtoshi R."/>
            <person name="Tomita M."/>
            <person name="Numata K."/>
            <person name="Arakawa K."/>
        </authorList>
    </citation>
    <scope>NUCLEOTIDE SEQUENCE [LARGE SCALE GENOMIC DNA]</scope>
</reference>
<proteinExistence type="predicted"/>
<comment type="caution">
    <text evidence="2">The sequence shown here is derived from an EMBL/GenBank/DDBJ whole genome shotgun (WGS) entry which is preliminary data.</text>
</comment>
<protein>
    <submittedName>
        <fullName evidence="2">Uncharacterized protein</fullName>
    </submittedName>
</protein>
<name>A0A4C1XQ41_EUMVA</name>
<keyword evidence="3" id="KW-1185">Reference proteome</keyword>
<dbReference type="EMBL" id="BGZK01000894">
    <property type="protein sequence ID" value="GBP64299.1"/>
    <property type="molecule type" value="Genomic_DNA"/>
</dbReference>
<dbReference type="AlphaFoldDB" id="A0A4C1XQ41"/>
<evidence type="ECO:0000256" key="1">
    <source>
        <dbReference type="SAM" id="MobiDB-lite"/>
    </source>
</evidence>
<feature type="region of interest" description="Disordered" evidence="1">
    <location>
        <begin position="1"/>
        <end position="40"/>
    </location>
</feature>
<gene>
    <name evidence="2" type="ORF">EVAR_88251_1</name>
</gene>